<proteinExistence type="inferred from homology"/>
<dbReference type="Gene3D" id="1.20.1540.10">
    <property type="entry name" value="Rhomboid-like"/>
    <property type="match status" value="1"/>
</dbReference>
<evidence type="ECO:0000259" key="10">
    <source>
        <dbReference type="Pfam" id="PF01694"/>
    </source>
</evidence>
<evidence type="ECO:0000256" key="4">
    <source>
        <dbReference type="ARBA" id="ARBA00022692"/>
    </source>
</evidence>
<evidence type="ECO:0000256" key="8">
    <source>
        <dbReference type="SAM" id="MobiDB-lite"/>
    </source>
</evidence>
<feature type="transmembrane region" description="Helical" evidence="9">
    <location>
        <begin position="80"/>
        <end position="100"/>
    </location>
</feature>
<dbReference type="Pfam" id="PF01694">
    <property type="entry name" value="Rhomboid"/>
    <property type="match status" value="1"/>
</dbReference>
<dbReference type="EMBL" id="BPRH01003565">
    <property type="protein sequence ID" value="GJF09841.1"/>
    <property type="molecule type" value="Genomic_DNA"/>
</dbReference>
<evidence type="ECO:0000256" key="9">
    <source>
        <dbReference type="SAM" id="Phobius"/>
    </source>
</evidence>
<evidence type="ECO:0000256" key="6">
    <source>
        <dbReference type="ARBA" id="ARBA00022989"/>
    </source>
</evidence>
<dbReference type="GO" id="GO:0008233">
    <property type="term" value="F:peptidase activity"/>
    <property type="evidence" value="ECO:0007669"/>
    <property type="project" value="UniProtKB-KW"/>
</dbReference>
<feature type="compositionally biased region" description="Polar residues" evidence="8">
    <location>
        <begin position="227"/>
        <end position="236"/>
    </location>
</feature>
<feature type="transmembrane region" description="Helical" evidence="9">
    <location>
        <begin position="107"/>
        <end position="125"/>
    </location>
</feature>
<feature type="transmembrane region" description="Helical" evidence="9">
    <location>
        <begin position="188"/>
        <end position="208"/>
    </location>
</feature>
<evidence type="ECO:0000256" key="3">
    <source>
        <dbReference type="ARBA" id="ARBA00022670"/>
    </source>
</evidence>
<feature type="region of interest" description="Disordered" evidence="8">
    <location>
        <begin position="212"/>
        <end position="236"/>
    </location>
</feature>
<comment type="similarity">
    <text evidence="2">Belongs to the peptidase S54 family.</text>
</comment>
<feature type="transmembrane region" description="Helical" evidence="9">
    <location>
        <begin position="21"/>
        <end position="40"/>
    </location>
</feature>
<gene>
    <name evidence="11" type="ORF">NGTWS1702_34050</name>
</gene>
<keyword evidence="6 9" id="KW-1133">Transmembrane helix</keyword>
<keyword evidence="7 9" id="KW-0472">Membrane</keyword>
<organism evidence="11 12">
    <name type="scientific">Mycolicibacterium cyprinidarum</name>
    <dbReference type="NCBI Taxonomy" id="2860311"/>
    <lineage>
        <taxon>Bacteria</taxon>
        <taxon>Bacillati</taxon>
        <taxon>Actinomycetota</taxon>
        <taxon>Actinomycetes</taxon>
        <taxon>Mycobacteriales</taxon>
        <taxon>Mycobacteriaceae</taxon>
        <taxon>Mycolicibacterium</taxon>
    </lineage>
</organism>
<dbReference type="InterPro" id="IPR022764">
    <property type="entry name" value="Peptidase_S54_rhomboid_dom"/>
</dbReference>
<feature type="domain" description="Peptidase S54 rhomboid" evidence="10">
    <location>
        <begin position="65"/>
        <end position="208"/>
    </location>
</feature>
<feature type="transmembrane region" description="Helical" evidence="9">
    <location>
        <begin position="137"/>
        <end position="157"/>
    </location>
</feature>
<keyword evidence="5" id="KW-0378">Hydrolase</keyword>
<dbReference type="PANTHER" id="PTHR43066:SF1">
    <property type="entry name" value="RHOMBOID PROTEIN 2"/>
    <property type="match status" value="1"/>
</dbReference>
<dbReference type="PANTHER" id="PTHR43066">
    <property type="entry name" value="RHOMBOID-RELATED PROTEIN"/>
    <property type="match status" value="1"/>
</dbReference>
<evidence type="ECO:0000313" key="11">
    <source>
        <dbReference type="EMBL" id="GJF09841.1"/>
    </source>
</evidence>
<evidence type="ECO:0000313" key="12">
    <source>
        <dbReference type="Proteomes" id="UP001060504"/>
    </source>
</evidence>
<comment type="caution">
    <text evidence="11">The sequence shown here is derived from an EMBL/GenBank/DDBJ whole genome shotgun (WGS) entry which is preliminary data.</text>
</comment>
<keyword evidence="4 9" id="KW-0812">Transmembrane</keyword>
<evidence type="ECO:0000256" key="5">
    <source>
        <dbReference type="ARBA" id="ARBA00022801"/>
    </source>
</evidence>
<comment type="subcellular location">
    <subcellularLocation>
        <location evidence="1">Membrane</location>
        <topology evidence="1">Multi-pass membrane protein</topology>
    </subcellularLocation>
</comment>
<accession>A0ABQ4V8C2</accession>
<evidence type="ECO:0000256" key="1">
    <source>
        <dbReference type="ARBA" id="ARBA00004141"/>
    </source>
</evidence>
<dbReference type="InterPro" id="IPR035952">
    <property type="entry name" value="Rhomboid-like_sf"/>
</dbReference>
<keyword evidence="3 11" id="KW-0645">Protease</keyword>
<sequence>MSSPGGYRGLAGQPAERKKRPAWVVGGATVLTFVALLWVIELFDGLTGHRLDSNGIRPLETDGLTGILVAPLLHSNWEHLIANTGPALVLGFLMTLAGLSRFIYATAIIWILGGFGTWLIGNVGAQTYNGVAVETNHIGASGLIFGWLTFLIVFGFFTRKVWEIVVGVVVLLIYGSILLGVLPGTFGISWQGHLCGAIAGVLAAYLLSGPERKARESRRGSRAGKPGNTSPPYLPQ</sequence>
<dbReference type="SUPFAM" id="SSF144091">
    <property type="entry name" value="Rhomboid-like"/>
    <property type="match status" value="1"/>
</dbReference>
<dbReference type="GO" id="GO:0006508">
    <property type="term" value="P:proteolysis"/>
    <property type="evidence" value="ECO:0007669"/>
    <property type="project" value="UniProtKB-KW"/>
</dbReference>
<evidence type="ECO:0000256" key="7">
    <source>
        <dbReference type="ARBA" id="ARBA00023136"/>
    </source>
</evidence>
<keyword evidence="12" id="KW-1185">Reference proteome</keyword>
<dbReference type="Proteomes" id="UP001060504">
    <property type="component" value="Unassembled WGS sequence"/>
</dbReference>
<protein>
    <submittedName>
        <fullName evidence="11">Rhomboid family intramembrane serine protease</fullName>
    </submittedName>
</protein>
<name>A0ABQ4V8C2_9MYCO</name>
<feature type="transmembrane region" description="Helical" evidence="9">
    <location>
        <begin position="164"/>
        <end position="182"/>
    </location>
</feature>
<reference evidence="11 12" key="1">
    <citation type="submission" date="2021-08" db="EMBL/GenBank/DDBJ databases">
        <title>Draft genome sequence of Mycolicibacterium sp. NGTWS1702 strain.</title>
        <authorList>
            <person name="Matsumoto M."/>
            <person name="Tang B.C.C."/>
            <person name="Machida Y."/>
            <person name="Matoyama H."/>
            <person name="Kishihara T."/>
            <person name="Sato S."/>
            <person name="Kondo I."/>
            <person name="Sano M."/>
            <person name="Kato G."/>
        </authorList>
    </citation>
    <scope>NUCLEOTIDE SEQUENCE [LARGE SCALE GENOMIC DNA]</scope>
    <source>
        <strain evidence="11 12">NGTWSNA01</strain>
    </source>
</reference>
<evidence type="ECO:0000256" key="2">
    <source>
        <dbReference type="ARBA" id="ARBA00009045"/>
    </source>
</evidence>